<protein>
    <submittedName>
        <fullName evidence="2">Uncharacterized protein</fullName>
    </submittedName>
</protein>
<dbReference type="Proteomes" id="UP001060414">
    <property type="component" value="Chromosome"/>
</dbReference>
<reference evidence="2" key="1">
    <citation type="journal article" date="2022" name="Environ. Microbiol.">
        <title>Geoalkalibacter halelectricus SAP #1 sp. nov. possessing extracellular electron transfer and mineral#reducing capabilities from a haloalkaline environment.</title>
        <authorList>
            <person name="Yadav S."/>
            <person name="Singh R."/>
            <person name="Sundharam S.S."/>
            <person name="Chaudhary S."/>
            <person name="Krishnamurthi S."/>
            <person name="Patil S.A."/>
        </authorList>
    </citation>
    <scope>NUCLEOTIDE SEQUENCE</scope>
    <source>
        <strain evidence="2">SAP-1</strain>
    </source>
</reference>
<evidence type="ECO:0000313" key="3">
    <source>
        <dbReference type="Proteomes" id="UP001060414"/>
    </source>
</evidence>
<name>A0ABY5ZHA0_9BACT</name>
<keyword evidence="1" id="KW-1133">Transmembrane helix</keyword>
<feature type="transmembrane region" description="Helical" evidence="1">
    <location>
        <begin position="45"/>
        <end position="66"/>
    </location>
</feature>
<dbReference type="EMBL" id="CP092109">
    <property type="protein sequence ID" value="UWZ78071.1"/>
    <property type="molecule type" value="Genomic_DNA"/>
</dbReference>
<dbReference type="RefSeq" id="WP_260746420.1">
    <property type="nucleotide sequence ID" value="NZ_CP092109.1"/>
</dbReference>
<accession>A0ABY5ZHA0</accession>
<keyword evidence="3" id="KW-1185">Reference proteome</keyword>
<sequence length="109" mass="11961">MAYRRIFFVRRSLQLLDIFWLFAVSSGLREFELAGNEVRHGNQVVGIAIASCLGFGLFPGSHNLNFSNRPVRTRMPGGVGGERSESLTAPYPDLSLSFAQIPGPQFSSA</sequence>
<proteinExistence type="predicted"/>
<evidence type="ECO:0000313" key="2">
    <source>
        <dbReference type="EMBL" id="UWZ78071.1"/>
    </source>
</evidence>
<organism evidence="2 3">
    <name type="scientific">Geoalkalibacter halelectricus</name>
    <dbReference type="NCBI Taxonomy" id="2847045"/>
    <lineage>
        <taxon>Bacteria</taxon>
        <taxon>Pseudomonadati</taxon>
        <taxon>Thermodesulfobacteriota</taxon>
        <taxon>Desulfuromonadia</taxon>
        <taxon>Desulfuromonadales</taxon>
        <taxon>Geoalkalibacteraceae</taxon>
        <taxon>Geoalkalibacter</taxon>
    </lineage>
</organism>
<keyword evidence="1" id="KW-0472">Membrane</keyword>
<keyword evidence="1" id="KW-0812">Transmembrane</keyword>
<evidence type="ECO:0000256" key="1">
    <source>
        <dbReference type="SAM" id="Phobius"/>
    </source>
</evidence>
<gene>
    <name evidence="2" type="ORF">L9S41_10205</name>
</gene>